<keyword evidence="3" id="KW-0964">Secreted</keyword>
<evidence type="ECO:0000256" key="10">
    <source>
        <dbReference type="RuleBase" id="RU003355"/>
    </source>
</evidence>
<protein>
    <recommendedName>
        <fullName evidence="19">Peptidase S8/S53 domain-containing protein</fullName>
    </recommendedName>
</protein>
<dbReference type="GO" id="GO:0016020">
    <property type="term" value="C:membrane"/>
    <property type="evidence" value="ECO:0007669"/>
    <property type="project" value="InterPro"/>
</dbReference>
<keyword evidence="18" id="KW-1185">Reference proteome</keyword>
<feature type="domain" description="Peptidase S8/S53" evidence="13">
    <location>
        <begin position="196"/>
        <end position="628"/>
    </location>
</feature>
<dbReference type="PROSITE" id="PS00138">
    <property type="entry name" value="SUBTILASE_SER"/>
    <property type="match status" value="1"/>
</dbReference>
<dbReference type="Proteomes" id="UP001176521">
    <property type="component" value="Unassembled WGS sequence"/>
</dbReference>
<comment type="similarity">
    <text evidence="1 9 10">Belongs to the peptidase S8 family.</text>
</comment>
<dbReference type="InterPro" id="IPR015500">
    <property type="entry name" value="Peptidase_S8_subtilisin-rel"/>
</dbReference>
<name>A0AAN6JLT7_9BASI</name>
<reference evidence="17" key="1">
    <citation type="journal article" date="2023" name="PhytoFront">
        <title>Draft Genome Resources of Seven Strains of Tilletia horrida, Causal Agent of Kernel Smut of Rice.</title>
        <authorList>
            <person name="Khanal S."/>
            <person name="Antony Babu S."/>
            <person name="Zhou X.G."/>
        </authorList>
    </citation>
    <scope>NUCLEOTIDE SEQUENCE</scope>
    <source>
        <strain evidence="17">TX3</strain>
    </source>
</reference>
<evidence type="ECO:0000313" key="17">
    <source>
        <dbReference type="EMBL" id="KAK0533602.1"/>
    </source>
</evidence>
<evidence type="ECO:0000256" key="6">
    <source>
        <dbReference type="ARBA" id="ARBA00022801"/>
    </source>
</evidence>
<evidence type="ECO:0000256" key="12">
    <source>
        <dbReference type="SAM" id="SignalP"/>
    </source>
</evidence>
<evidence type="ECO:0000259" key="13">
    <source>
        <dbReference type="Pfam" id="PF00082"/>
    </source>
</evidence>
<dbReference type="InterPro" id="IPR034187">
    <property type="entry name" value="Peptidases_S8_5"/>
</dbReference>
<dbReference type="Pfam" id="PF05922">
    <property type="entry name" value="Inhibitor_I9"/>
    <property type="match status" value="1"/>
</dbReference>
<evidence type="ECO:0000256" key="11">
    <source>
        <dbReference type="SAM" id="MobiDB-lite"/>
    </source>
</evidence>
<feature type="domain" description="Inhibitor I9" evidence="15">
    <location>
        <begin position="50"/>
        <end position="134"/>
    </location>
</feature>
<feature type="chain" id="PRO_5042992996" description="Peptidase S8/S53 domain-containing protein" evidence="12">
    <location>
        <begin position="20"/>
        <end position="1007"/>
    </location>
</feature>
<evidence type="ECO:0000256" key="3">
    <source>
        <dbReference type="ARBA" id="ARBA00022525"/>
    </source>
</evidence>
<feature type="active site" description="Charge relay system" evidence="8 9">
    <location>
        <position position="590"/>
    </location>
</feature>
<feature type="region of interest" description="Disordered" evidence="11">
    <location>
        <begin position="21"/>
        <end position="40"/>
    </location>
</feature>
<keyword evidence="7 9" id="KW-0720">Serine protease</keyword>
<evidence type="ECO:0000256" key="2">
    <source>
        <dbReference type="ARBA" id="ARBA00022512"/>
    </source>
</evidence>
<dbReference type="PANTHER" id="PTHR43806">
    <property type="entry name" value="PEPTIDASE S8"/>
    <property type="match status" value="1"/>
</dbReference>
<dbReference type="PROSITE" id="PS00136">
    <property type="entry name" value="SUBTILASE_ASP"/>
    <property type="match status" value="1"/>
</dbReference>
<dbReference type="InterPro" id="IPR050131">
    <property type="entry name" value="Peptidase_S8_subtilisin-like"/>
</dbReference>
<keyword evidence="4 9" id="KW-0645">Protease</keyword>
<gene>
    <name evidence="17" type="ORF">OC842_002932</name>
</gene>
<evidence type="ECO:0008006" key="19">
    <source>
        <dbReference type="Google" id="ProtNLM"/>
    </source>
</evidence>
<feature type="domain" description="PA" evidence="14">
    <location>
        <begin position="441"/>
        <end position="515"/>
    </location>
</feature>
<dbReference type="InterPro" id="IPR010259">
    <property type="entry name" value="S8pro/Inhibitor_I9"/>
</dbReference>
<dbReference type="EMBL" id="JAPDMQ010000134">
    <property type="protein sequence ID" value="KAK0533602.1"/>
    <property type="molecule type" value="Genomic_DNA"/>
</dbReference>
<dbReference type="PANTHER" id="PTHR43806:SF66">
    <property type="entry name" value="SERIN ENDOPEPTIDASE"/>
    <property type="match status" value="1"/>
</dbReference>
<dbReference type="SUPFAM" id="SSF52743">
    <property type="entry name" value="Subtilisin-like"/>
    <property type="match status" value="1"/>
</dbReference>
<dbReference type="InterPro" id="IPR000209">
    <property type="entry name" value="Peptidase_S8/S53_dom"/>
</dbReference>
<dbReference type="Pfam" id="PF02225">
    <property type="entry name" value="PA"/>
    <property type="match status" value="1"/>
</dbReference>
<dbReference type="Gene3D" id="3.50.30.30">
    <property type="match status" value="1"/>
</dbReference>
<evidence type="ECO:0000313" key="18">
    <source>
        <dbReference type="Proteomes" id="UP001176521"/>
    </source>
</evidence>
<dbReference type="AlphaFoldDB" id="A0AAN6JLT7"/>
<evidence type="ECO:0000259" key="14">
    <source>
        <dbReference type="Pfam" id="PF02225"/>
    </source>
</evidence>
<comment type="caution">
    <text evidence="17">The sequence shown here is derived from an EMBL/GenBank/DDBJ whole genome shotgun (WGS) entry which is preliminary data.</text>
</comment>
<dbReference type="InterPro" id="IPR046450">
    <property type="entry name" value="PA_dom_sf"/>
</dbReference>
<evidence type="ECO:0000256" key="7">
    <source>
        <dbReference type="ARBA" id="ARBA00022825"/>
    </source>
</evidence>
<dbReference type="CDD" id="cd07489">
    <property type="entry name" value="Peptidases_S8_5"/>
    <property type="match status" value="1"/>
</dbReference>
<dbReference type="GO" id="GO:0005615">
    <property type="term" value="C:extracellular space"/>
    <property type="evidence" value="ECO:0007669"/>
    <property type="project" value="TreeGrafter"/>
</dbReference>
<organism evidence="17 18">
    <name type="scientific">Tilletia horrida</name>
    <dbReference type="NCBI Taxonomy" id="155126"/>
    <lineage>
        <taxon>Eukaryota</taxon>
        <taxon>Fungi</taxon>
        <taxon>Dikarya</taxon>
        <taxon>Basidiomycota</taxon>
        <taxon>Ustilaginomycotina</taxon>
        <taxon>Exobasidiomycetes</taxon>
        <taxon>Tilletiales</taxon>
        <taxon>Tilletiaceae</taxon>
        <taxon>Tilletia</taxon>
    </lineage>
</organism>
<keyword evidence="5 12" id="KW-0732">Signal</keyword>
<dbReference type="SUPFAM" id="SSF52025">
    <property type="entry name" value="PA domain"/>
    <property type="match status" value="1"/>
</dbReference>
<feature type="active site" description="Charge relay system" evidence="8 9">
    <location>
        <position position="266"/>
    </location>
</feature>
<dbReference type="InterPro" id="IPR036852">
    <property type="entry name" value="Peptidase_S8/S53_dom_sf"/>
</dbReference>
<evidence type="ECO:0000256" key="5">
    <source>
        <dbReference type="ARBA" id="ARBA00022729"/>
    </source>
</evidence>
<dbReference type="InterPro" id="IPR023828">
    <property type="entry name" value="Peptidase_S8_Ser-AS"/>
</dbReference>
<keyword evidence="2" id="KW-0134">Cell wall</keyword>
<proteinExistence type="inferred from homology"/>
<evidence type="ECO:0000256" key="9">
    <source>
        <dbReference type="PROSITE-ProRule" id="PRU01240"/>
    </source>
</evidence>
<evidence type="ECO:0000259" key="16">
    <source>
        <dbReference type="Pfam" id="PF06280"/>
    </source>
</evidence>
<accession>A0AAN6JLT7</accession>
<dbReference type="InterPro" id="IPR010435">
    <property type="entry name" value="C5a/SBT2-like_Fn3"/>
</dbReference>
<keyword evidence="6 9" id="KW-0378">Hydrolase</keyword>
<sequence length="1007" mass="105932">MKLTIAFVALLQLADAVSSRTHGKAANAGPKGYSKSVGPKNEPAVIPRGYLVEFVSDNARTSAGFTKREDTTQHDALHSFLTKRKAPVKYKTRYTFTDSRIFSGISLILDNDKDADELRAFPGVKAVQPLRIYKPAAFQPTVAAPDFVQGAVNGVGANVIAGATGARTANPLLTNDTFEPHVMTNVNKLHAQGYYGKGQTVGILDTGIDYTHPALNGGKPSGTPCFGPGCPVSGGYDFVGDKYDGIVHLNPIPDPDPFADCDGSGHGTHVAGTVIALDKDVGFTGVVPEANVHAYRIFGCGEETSTSNDVIIAALQKGFFDGVDVLSLSLGGASGWPEDTASAVASRIVDLGTPVVVAHGNDGADGVFYASSPATGLGVTGVGSVDNKVLTGYTAKLTPSAGAPSDGNGNLVYLDGTPFTFNGTDRKLKVYATSTDPNVMDDGCSPLPASTPNLKDYVVVIGRGTCFFVDKFTNAYNAGARYVFIFNSASSITYLPAPDQPDLQAAMLTRADGQYIVKALAAGKELYVDFANQTVAGVQDTVNGGYMSSFSTYGPGWEAENVAAVSAPGGNILSTWPLRLGKYAIISGTSMATPFISGSTAMFRSIKGNSAETALSLRDILATTANPLAFSKNVSTLETTVRQGGGLVDVYRAVKSVSRVSPGIINLNDTANFAGSQTLTITNVGSKEQTYTLSHLPGGSVASTDPDNPAIYAPGPVMPTTNAASVSFSSKKITILPGQNAKVTLTFKAPGLDTSTLPVYSGFITIKSTSSFGTLHVPYSGVATKLSSRPVLDTTDSAIGIAVPALIKPDGETVITDDKRVYSLKSSKSRPSLFWRLLTGTPYYSIDLVDGNTTFVPTIPIHASSSGRRRGLAGEHKHAGLRRGSSSGLDVAHAMHAERAAALAEAESFLEQRATGGSFNDVKIIGNLETGNYYPRNTIYGKSPSTNLYNQFNLTGNYTDADGVEHRIQNGTYRILLRAQRLLTADAKAESSYESYLSHAFTIKRPN</sequence>
<dbReference type="InterPro" id="IPR023827">
    <property type="entry name" value="Peptidase_S8_Asp-AS"/>
</dbReference>
<feature type="domain" description="C5a peptidase/Subtilisin-like protease SBT2-like Fn3-like" evidence="16">
    <location>
        <begin position="665"/>
        <end position="779"/>
    </location>
</feature>
<dbReference type="Pfam" id="PF06280">
    <property type="entry name" value="fn3_5"/>
    <property type="match status" value="1"/>
</dbReference>
<evidence type="ECO:0000256" key="4">
    <source>
        <dbReference type="ARBA" id="ARBA00022670"/>
    </source>
</evidence>
<dbReference type="GO" id="GO:0004252">
    <property type="term" value="F:serine-type endopeptidase activity"/>
    <property type="evidence" value="ECO:0007669"/>
    <property type="project" value="UniProtKB-UniRule"/>
</dbReference>
<dbReference type="Pfam" id="PF00082">
    <property type="entry name" value="Peptidase_S8"/>
    <property type="match status" value="1"/>
</dbReference>
<dbReference type="GO" id="GO:0006508">
    <property type="term" value="P:proteolysis"/>
    <property type="evidence" value="ECO:0007669"/>
    <property type="project" value="UniProtKB-KW"/>
</dbReference>
<feature type="active site" description="Charge relay system" evidence="8 9">
    <location>
        <position position="205"/>
    </location>
</feature>
<dbReference type="Gene3D" id="3.40.50.200">
    <property type="entry name" value="Peptidase S8/S53 domain"/>
    <property type="match status" value="1"/>
</dbReference>
<evidence type="ECO:0000256" key="1">
    <source>
        <dbReference type="ARBA" id="ARBA00011073"/>
    </source>
</evidence>
<feature type="signal peptide" evidence="12">
    <location>
        <begin position="1"/>
        <end position="19"/>
    </location>
</feature>
<dbReference type="InterPro" id="IPR003137">
    <property type="entry name" value="PA_domain"/>
</dbReference>
<dbReference type="PROSITE" id="PS51892">
    <property type="entry name" value="SUBTILASE"/>
    <property type="match status" value="1"/>
</dbReference>
<dbReference type="PRINTS" id="PR00723">
    <property type="entry name" value="SUBTILISIN"/>
</dbReference>
<evidence type="ECO:0000259" key="15">
    <source>
        <dbReference type="Pfam" id="PF05922"/>
    </source>
</evidence>
<evidence type="ECO:0000256" key="8">
    <source>
        <dbReference type="PIRSR" id="PIRSR615500-1"/>
    </source>
</evidence>